<gene>
    <name evidence="6" type="ORF">SI7747_17019629</name>
</gene>
<comment type="similarity">
    <text evidence="1">Belongs to the plant LTP family. B11E subfamily.</text>
</comment>
<feature type="domain" description="Bifunctional inhibitor/plant lipid transfer protein/seed storage helical" evidence="5">
    <location>
        <begin position="30"/>
        <end position="95"/>
    </location>
</feature>
<dbReference type="InterPro" id="IPR016140">
    <property type="entry name" value="Bifunc_inhib/LTP/seed_store"/>
</dbReference>
<dbReference type="Proteomes" id="UP001189122">
    <property type="component" value="Unassembled WGS sequence"/>
</dbReference>
<dbReference type="EMBL" id="LR743604">
    <property type="protein sequence ID" value="CAA2634171.1"/>
    <property type="molecule type" value="Genomic_DNA"/>
</dbReference>
<reference evidence="6 7" key="1">
    <citation type="submission" date="2019-12" db="EMBL/GenBank/DDBJ databases">
        <authorList>
            <person name="Scholz U."/>
            <person name="Mascher M."/>
            <person name="Fiebig A."/>
        </authorList>
    </citation>
    <scope>NUCLEOTIDE SEQUENCE</scope>
</reference>
<dbReference type="InterPro" id="IPR033872">
    <property type="entry name" value="nsLTP2"/>
</dbReference>
<feature type="signal peptide" evidence="4">
    <location>
        <begin position="1"/>
        <end position="26"/>
    </location>
</feature>
<keyword evidence="2" id="KW-0813">Transport</keyword>
<dbReference type="InterPro" id="IPR036312">
    <property type="entry name" value="Bifun_inhib/LTP/seed_sf"/>
</dbReference>
<evidence type="ECO:0000259" key="5">
    <source>
        <dbReference type="SMART" id="SM00499"/>
    </source>
</evidence>
<dbReference type="PANTHER" id="PTHR33214:SF69">
    <property type="entry name" value="BIFUNCTIONAL INHIBITOR_LIPID-TRANSFER PROTEIN_SEED STORAGE 2S ALBUMIN SUPERFAMILY PROTEIN"/>
    <property type="match status" value="1"/>
</dbReference>
<keyword evidence="7" id="KW-1185">Reference proteome</keyword>
<dbReference type="EMBL" id="CACRZD030000017">
    <property type="protein sequence ID" value="CAA6673213.1"/>
    <property type="molecule type" value="Genomic_DNA"/>
</dbReference>
<dbReference type="SUPFAM" id="SSF47699">
    <property type="entry name" value="Bifunctional inhibitor/lipid-transfer protein/seed storage 2S albumin"/>
    <property type="match status" value="1"/>
</dbReference>
<dbReference type="SMART" id="SM00499">
    <property type="entry name" value="AAI"/>
    <property type="match status" value="1"/>
</dbReference>
<evidence type="ECO:0000256" key="3">
    <source>
        <dbReference type="ARBA" id="ARBA00023121"/>
    </source>
</evidence>
<evidence type="ECO:0000313" key="6">
    <source>
        <dbReference type="EMBL" id="CAA2634171.1"/>
    </source>
</evidence>
<evidence type="ECO:0000313" key="7">
    <source>
        <dbReference type="Proteomes" id="UP001189122"/>
    </source>
</evidence>
<protein>
    <recommendedName>
        <fullName evidence="5">Bifunctional inhibitor/plant lipid transfer protein/seed storage helical domain-containing protein</fullName>
    </recommendedName>
</protein>
<name>A0A7I8JUC0_SPIIN</name>
<dbReference type="PANTHER" id="PTHR33214">
    <property type="entry name" value="BIFUNCTIONAL INHIBITOR/LIPID-TRANSFER PROTEIN/SEED STORAGE 2S ALBUMIN SUPERFAMILY PROTEIN"/>
    <property type="match status" value="1"/>
</dbReference>
<dbReference type="Gene3D" id="1.10.110.10">
    <property type="entry name" value="Plant lipid-transfer and hydrophobic proteins"/>
    <property type="match status" value="1"/>
</dbReference>
<dbReference type="Pfam" id="PF00234">
    <property type="entry name" value="Tryp_alpha_amyl"/>
    <property type="match status" value="1"/>
</dbReference>
<keyword evidence="4" id="KW-0732">Signal</keyword>
<sequence>MRSPYLAAFAIALAALLLLLAKPAVAAPPCVEAELAPCGGALETGSPSSECCAQLRLQQPCLCGYMRNDPKIWNLVHSPNGHKVAAVCGFPFPSC</sequence>
<evidence type="ECO:0000256" key="4">
    <source>
        <dbReference type="SAM" id="SignalP"/>
    </source>
</evidence>
<evidence type="ECO:0000256" key="1">
    <source>
        <dbReference type="ARBA" id="ARBA00009707"/>
    </source>
</evidence>
<keyword evidence="3" id="KW-0446">Lipid-binding</keyword>
<evidence type="ECO:0000256" key="2">
    <source>
        <dbReference type="ARBA" id="ARBA00022448"/>
    </source>
</evidence>
<dbReference type="GO" id="GO:0006869">
    <property type="term" value="P:lipid transport"/>
    <property type="evidence" value="ECO:0007669"/>
    <property type="project" value="InterPro"/>
</dbReference>
<dbReference type="AlphaFoldDB" id="A0A7I8JUC0"/>
<accession>A0A7I8JUC0</accession>
<feature type="chain" id="PRO_5029618255" description="Bifunctional inhibitor/plant lipid transfer protein/seed storage helical domain-containing protein" evidence="4">
    <location>
        <begin position="27"/>
        <end position="95"/>
    </location>
</feature>
<proteinExistence type="inferred from homology"/>
<dbReference type="GO" id="GO:0008289">
    <property type="term" value="F:lipid binding"/>
    <property type="evidence" value="ECO:0007669"/>
    <property type="project" value="UniProtKB-KW"/>
</dbReference>
<organism evidence="6">
    <name type="scientific">Spirodela intermedia</name>
    <name type="common">Intermediate duckweed</name>
    <dbReference type="NCBI Taxonomy" id="51605"/>
    <lineage>
        <taxon>Eukaryota</taxon>
        <taxon>Viridiplantae</taxon>
        <taxon>Streptophyta</taxon>
        <taxon>Embryophyta</taxon>
        <taxon>Tracheophyta</taxon>
        <taxon>Spermatophyta</taxon>
        <taxon>Magnoliopsida</taxon>
        <taxon>Liliopsida</taxon>
        <taxon>Araceae</taxon>
        <taxon>Lemnoideae</taxon>
        <taxon>Spirodela</taxon>
    </lineage>
</organism>